<evidence type="ECO:0000313" key="2">
    <source>
        <dbReference type="Proteomes" id="UP001062846"/>
    </source>
</evidence>
<reference evidence="1" key="1">
    <citation type="submission" date="2022-02" db="EMBL/GenBank/DDBJ databases">
        <title>Plant Genome Project.</title>
        <authorList>
            <person name="Zhang R.-G."/>
        </authorList>
    </citation>
    <scope>NUCLEOTIDE SEQUENCE</scope>
    <source>
        <strain evidence="1">AT1</strain>
    </source>
</reference>
<organism evidence="1 2">
    <name type="scientific">Rhododendron molle</name>
    <name type="common">Chinese azalea</name>
    <name type="synonym">Azalea mollis</name>
    <dbReference type="NCBI Taxonomy" id="49168"/>
    <lineage>
        <taxon>Eukaryota</taxon>
        <taxon>Viridiplantae</taxon>
        <taxon>Streptophyta</taxon>
        <taxon>Embryophyta</taxon>
        <taxon>Tracheophyta</taxon>
        <taxon>Spermatophyta</taxon>
        <taxon>Magnoliopsida</taxon>
        <taxon>eudicotyledons</taxon>
        <taxon>Gunneridae</taxon>
        <taxon>Pentapetalae</taxon>
        <taxon>asterids</taxon>
        <taxon>Ericales</taxon>
        <taxon>Ericaceae</taxon>
        <taxon>Ericoideae</taxon>
        <taxon>Rhodoreae</taxon>
        <taxon>Rhododendron</taxon>
    </lineage>
</organism>
<proteinExistence type="predicted"/>
<dbReference type="Proteomes" id="UP001062846">
    <property type="component" value="Chromosome 1"/>
</dbReference>
<comment type="caution">
    <text evidence="1">The sequence shown here is derived from an EMBL/GenBank/DDBJ whole genome shotgun (WGS) entry which is preliminary data.</text>
</comment>
<protein>
    <submittedName>
        <fullName evidence="1">Uncharacterized protein</fullName>
    </submittedName>
</protein>
<sequence length="69" mass="8446">MFGRQLQNKIKELQEMEEDLRRLNEGAEIDKEKMMKKMDKLWKMIMNHELKKKNEMMWKCNVLCMVVIG</sequence>
<evidence type="ECO:0000313" key="1">
    <source>
        <dbReference type="EMBL" id="KAI8573347.1"/>
    </source>
</evidence>
<gene>
    <name evidence="1" type="ORF">RHMOL_Rhmol01G0270000</name>
</gene>
<dbReference type="EMBL" id="CM046388">
    <property type="protein sequence ID" value="KAI8573347.1"/>
    <property type="molecule type" value="Genomic_DNA"/>
</dbReference>
<keyword evidence="2" id="KW-1185">Reference proteome</keyword>
<accession>A0ACC0Q7Z3</accession>
<name>A0ACC0Q7Z3_RHOML</name>